<dbReference type="VEuPathDB" id="TriTrypDB:TvY486_1103810"/>
<dbReference type="EMBL" id="HE573027">
    <property type="protein sequence ID" value="CCC52897.1"/>
    <property type="molecule type" value="Genomic_DNA"/>
</dbReference>
<accession>G0UAR2</accession>
<reference evidence="2" key="1">
    <citation type="journal article" date="2012" name="Proc. Natl. Acad. Sci. U.S.A.">
        <title>Antigenic diversity is generated by distinct evolutionary mechanisms in African trypanosome species.</title>
        <authorList>
            <person name="Jackson A.P."/>
            <person name="Berry A."/>
            <person name="Aslett M."/>
            <person name="Allison H.C."/>
            <person name="Burton P."/>
            <person name="Vavrova-Anderson J."/>
            <person name="Brown R."/>
            <person name="Browne H."/>
            <person name="Corton N."/>
            <person name="Hauser H."/>
            <person name="Gamble J."/>
            <person name="Gilderthorp R."/>
            <person name="Marcello L."/>
            <person name="McQuillan J."/>
            <person name="Otto T.D."/>
            <person name="Quail M.A."/>
            <person name="Sanders M.J."/>
            <person name="van Tonder A."/>
            <person name="Ginger M.L."/>
            <person name="Field M.C."/>
            <person name="Barry J.D."/>
            <person name="Hertz-Fowler C."/>
            <person name="Berriman M."/>
        </authorList>
    </citation>
    <scope>NUCLEOTIDE SEQUENCE</scope>
    <source>
        <strain evidence="2">Y486</strain>
    </source>
</reference>
<keyword evidence="1" id="KW-1133">Transmembrane helix</keyword>
<protein>
    <submittedName>
        <fullName evidence="2">Uncharacterized protein</fullName>
    </submittedName>
</protein>
<proteinExistence type="predicted"/>
<keyword evidence="1" id="KW-0472">Membrane</keyword>
<evidence type="ECO:0000256" key="1">
    <source>
        <dbReference type="SAM" id="Phobius"/>
    </source>
</evidence>
<sequence>MTFSSSNSICLYMYVFVRPQERSWGTELCACRCSTFSGCVRVIMESQCGGGNKCRSVGTMGGRVIIIKKRIFAPLHPPPPSSLRRRFSFAASVATKSILSYISPLFLLYLSYYHVHARASMFR</sequence>
<organism evidence="2">
    <name type="scientific">Trypanosoma vivax (strain Y486)</name>
    <dbReference type="NCBI Taxonomy" id="1055687"/>
    <lineage>
        <taxon>Eukaryota</taxon>
        <taxon>Discoba</taxon>
        <taxon>Euglenozoa</taxon>
        <taxon>Kinetoplastea</taxon>
        <taxon>Metakinetoplastina</taxon>
        <taxon>Trypanosomatida</taxon>
        <taxon>Trypanosomatidae</taxon>
        <taxon>Trypanosoma</taxon>
        <taxon>Duttonella</taxon>
    </lineage>
</organism>
<evidence type="ECO:0000313" key="2">
    <source>
        <dbReference type="EMBL" id="CCC52897.1"/>
    </source>
</evidence>
<dbReference type="AlphaFoldDB" id="G0UAR2"/>
<feature type="transmembrane region" description="Helical" evidence="1">
    <location>
        <begin position="87"/>
        <end position="113"/>
    </location>
</feature>
<keyword evidence="1" id="KW-0812">Transmembrane</keyword>
<name>G0UAR2_TRYVY</name>
<gene>
    <name evidence="2" type="ORF">TVY486_1103810</name>
</gene>